<evidence type="ECO:0000313" key="1">
    <source>
        <dbReference type="EMBL" id="MDZ5089094.1"/>
    </source>
</evidence>
<keyword evidence="2" id="KW-1185">Reference proteome</keyword>
<organism evidence="1 2">
    <name type="scientific">Mycolicibacterium parafortuitum</name>
    <name type="common">Mycobacterium parafortuitum</name>
    <dbReference type="NCBI Taxonomy" id="39692"/>
    <lineage>
        <taxon>Bacteria</taxon>
        <taxon>Bacillati</taxon>
        <taxon>Actinomycetota</taxon>
        <taxon>Actinomycetes</taxon>
        <taxon>Mycobacteriales</taxon>
        <taxon>Mycobacteriaceae</taxon>
        <taxon>Mycolicibacterium</taxon>
    </lineage>
</organism>
<reference evidence="1 2" key="1">
    <citation type="journal article" date="2021" name="Chemosphere">
        <title>Bioballs carrying a syntrophic Rhodococcus and Mycolicibacterium consortium for simultaneous sorption and biodegradation of fuel oil in contaminated freshwater.</title>
        <authorList>
            <person name="Naloka K."/>
            <person name="Polrit D."/>
            <person name="Muangchinda C."/>
            <person name="Thoetkiattikul H."/>
            <person name="Pinyakong O."/>
        </authorList>
    </citation>
    <scope>NUCLEOTIDE SEQUENCE [LARGE SCALE GENOMIC DNA]</scope>
    <source>
        <strain evidence="1 2">J101</strain>
    </source>
</reference>
<sequence length="166" mass="17740">MPRIAVVKGVDAPAGTVWELLSDFADVSWIPVIEDVAVDGDGLGMTRAIHGSGDQPILETLTHRDDGQMELGYSITNSPFPVTRFEALITVRPAADGTGADITWHVDYDPQDSDPQDSDPQDSDPQDSDPQGSDATAAVSARESIEAVYAMMAGWLADAATQRGRR</sequence>
<proteinExistence type="predicted"/>
<evidence type="ECO:0000313" key="2">
    <source>
        <dbReference type="Proteomes" id="UP001289645"/>
    </source>
</evidence>
<accession>A0ACC6MQ41</accession>
<protein>
    <submittedName>
        <fullName evidence="1">SRPBCC family protein</fullName>
    </submittedName>
</protein>
<dbReference type="EMBL" id="JAOXLN010000056">
    <property type="protein sequence ID" value="MDZ5089094.1"/>
    <property type="molecule type" value="Genomic_DNA"/>
</dbReference>
<dbReference type="Proteomes" id="UP001289645">
    <property type="component" value="Unassembled WGS sequence"/>
</dbReference>
<name>A0ACC6MQ41_MYCPF</name>
<gene>
    <name evidence="1" type="ORF">OHX15_27215</name>
</gene>
<comment type="caution">
    <text evidence="1">The sequence shown here is derived from an EMBL/GenBank/DDBJ whole genome shotgun (WGS) entry which is preliminary data.</text>
</comment>